<dbReference type="RefSeq" id="WP_107035936.1">
    <property type="nucleotide sequence ID" value="NZ_CAOLHR010000006.1"/>
</dbReference>
<proteinExistence type="predicted"/>
<keyword evidence="5" id="KW-0408">Iron</keyword>
<dbReference type="SUPFAM" id="SSF47240">
    <property type="entry name" value="Ferritin-like"/>
    <property type="match status" value="1"/>
</dbReference>
<dbReference type="PANTHER" id="PTHR43865:SF1">
    <property type="entry name" value="RUBRERYTHRIN-RELATED"/>
    <property type="match status" value="1"/>
</dbReference>
<dbReference type="InterPro" id="IPR009040">
    <property type="entry name" value="Ferritin-like_diiron"/>
</dbReference>
<accession>A0A2V1IV98</accession>
<dbReference type="InterPro" id="IPR024934">
    <property type="entry name" value="Rubredoxin-like_dom"/>
</dbReference>
<evidence type="ECO:0000256" key="1">
    <source>
        <dbReference type="ARBA" id="ARBA00001965"/>
    </source>
</evidence>
<dbReference type="Gene3D" id="2.20.28.10">
    <property type="match status" value="1"/>
</dbReference>
<dbReference type="PROSITE" id="PS50903">
    <property type="entry name" value="RUBREDOXIN_LIKE"/>
    <property type="match status" value="1"/>
</dbReference>
<dbReference type="Pfam" id="PF21349">
    <property type="entry name" value="RUBY_RBDX"/>
    <property type="match status" value="1"/>
</dbReference>
<dbReference type="InterPro" id="IPR003251">
    <property type="entry name" value="Rr_diiron-bd_dom"/>
</dbReference>
<dbReference type="PROSITE" id="PS50905">
    <property type="entry name" value="FERRITIN_LIKE"/>
    <property type="match status" value="1"/>
</dbReference>
<dbReference type="InterPro" id="IPR009078">
    <property type="entry name" value="Ferritin-like_SF"/>
</dbReference>
<reference evidence="9" key="1">
    <citation type="submission" date="2018-02" db="EMBL/GenBank/DDBJ databases">
        <authorList>
            <person name="Clavel T."/>
            <person name="Strowig T."/>
        </authorList>
    </citation>
    <scope>NUCLEOTIDE SEQUENCE [LARGE SCALE GENOMIC DNA]</scope>
    <source>
        <strain evidence="9">DSM 100764</strain>
    </source>
</reference>
<dbReference type="Pfam" id="PF02915">
    <property type="entry name" value="Rubrerythrin"/>
    <property type="match status" value="1"/>
</dbReference>
<dbReference type="SUPFAM" id="SSF57802">
    <property type="entry name" value="Rubredoxin-like"/>
    <property type="match status" value="1"/>
</dbReference>
<feature type="domain" description="Ferritin-like diiron" evidence="7">
    <location>
        <begin position="7"/>
        <end position="150"/>
    </location>
</feature>
<dbReference type="GeneID" id="93425098"/>
<sequence length="195" mass="22175">MAKKKKSIKGTRTEQNIVLAYLNESQSYARYTFYAKQADKELYFPIGVIFRQTAENEFNHAKVFFKMLEGGVVDAKVPTDAGIIGDTATNLKISMGEEANAGVKGYEEAAKTAQEEGFPEIAEHFLAIAKAEQHHLDRFTRYLKMVEEGTVWKRDHAIRWQCLVCGYIFEGNEPPKVCPGCDHPYQHYMPLDEDD</sequence>
<evidence type="ECO:0000259" key="6">
    <source>
        <dbReference type="PROSITE" id="PS50903"/>
    </source>
</evidence>
<protein>
    <submittedName>
        <fullName evidence="8">Rubrerythrin family protein</fullName>
    </submittedName>
</protein>
<dbReference type="AlphaFoldDB" id="A0A2V1IV98"/>
<dbReference type="GO" id="GO:0005506">
    <property type="term" value="F:iron ion binding"/>
    <property type="evidence" value="ECO:0007669"/>
    <property type="project" value="InterPro"/>
</dbReference>
<dbReference type="Gene3D" id="1.20.1260.10">
    <property type="match status" value="1"/>
</dbReference>
<gene>
    <name evidence="8" type="ORF">C5O25_06560</name>
</gene>
<dbReference type="InterPro" id="IPR048574">
    <property type="entry name" value="RUBY_RBDX"/>
</dbReference>
<dbReference type="InterPro" id="IPR012347">
    <property type="entry name" value="Ferritin-like"/>
</dbReference>
<keyword evidence="4" id="KW-0249">Electron transport</keyword>
<evidence type="ECO:0000256" key="2">
    <source>
        <dbReference type="ARBA" id="ARBA00022448"/>
    </source>
</evidence>
<name>A0A2V1IV98_9BACT</name>
<evidence type="ECO:0000259" key="7">
    <source>
        <dbReference type="PROSITE" id="PS50905"/>
    </source>
</evidence>
<evidence type="ECO:0000256" key="5">
    <source>
        <dbReference type="ARBA" id="ARBA00023004"/>
    </source>
</evidence>
<dbReference type="PANTHER" id="PTHR43865">
    <property type="entry name" value="RUBRERYTHRIN-RELATED"/>
    <property type="match status" value="1"/>
</dbReference>
<dbReference type="GO" id="GO:0016491">
    <property type="term" value="F:oxidoreductase activity"/>
    <property type="evidence" value="ECO:0007669"/>
    <property type="project" value="InterPro"/>
</dbReference>
<dbReference type="CDD" id="cd01041">
    <property type="entry name" value="Rubrerythrin"/>
    <property type="match status" value="1"/>
</dbReference>
<comment type="cofactor">
    <cofactor evidence="1">
        <name>Fe(3+)</name>
        <dbReference type="ChEBI" id="CHEBI:29034"/>
    </cofactor>
</comment>
<dbReference type="Proteomes" id="UP000244925">
    <property type="component" value="Unassembled WGS sequence"/>
</dbReference>
<evidence type="ECO:0000313" key="8">
    <source>
        <dbReference type="EMBL" id="PWB07790.1"/>
    </source>
</evidence>
<keyword evidence="9" id="KW-1185">Reference proteome</keyword>
<organism evidence="8 9">
    <name type="scientific">Paramuribaculum intestinale</name>
    <dbReference type="NCBI Taxonomy" id="2094151"/>
    <lineage>
        <taxon>Bacteria</taxon>
        <taxon>Pseudomonadati</taxon>
        <taxon>Bacteroidota</taxon>
        <taxon>Bacteroidia</taxon>
        <taxon>Bacteroidales</taxon>
        <taxon>Muribaculaceae</taxon>
        <taxon>Paramuribaculum</taxon>
    </lineage>
</organism>
<evidence type="ECO:0000313" key="9">
    <source>
        <dbReference type="Proteomes" id="UP000244925"/>
    </source>
</evidence>
<evidence type="ECO:0000256" key="3">
    <source>
        <dbReference type="ARBA" id="ARBA00022723"/>
    </source>
</evidence>
<keyword evidence="2" id="KW-0813">Transport</keyword>
<evidence type="ECO:0000256" key="4">
    <source>
        <dbReference type="ARBA" id="ARBA00022982"/>
    </source>
</evidence>
<dbReference type="EMBL" id="PUBV01000010">
    <property type="protein sequence ID" value="PWB07790.1"/>
    <property type="molecule type" value="Genomic_DNA"/>
</dbReference>
<comment type="caution">
    <text evidence="8">The sequence shown here is derived from an EMBL/GenBank/DDBJ whole genome shotgun (WGS) entry which is preliminary data.</text>
</comment>
<dbReference type="InterPro" id="IPR052364">
    <property type="entry name" value="Rubrerythrin"/>
</dbReference>
<feature type="domain" description="Rubredoxin-like" evidence="6">
    <location>
        <begin position="157"/>
        <end position="191"/>
    </location>
</feature>
<dbReference type="CDD" id="cd00729">
    <property type="entry name" value="rubredoxin_SM"/>
    <property type="match status" value="1"/>
</dbReference>
<keyword evidence="3" id="KW-0479">Metal-binding</keyword>